<dbReference type="AlphaFoldDB" id="A0A7W7S5W2"/>
<protein>
    <submittedName>
        <fullName evidence="2">Uncharacterized protein</fullName>
    </submittedName>
</protein>
<dbReference type="Proteomes" id="UP000573327">
    <property type="component" value="Unassembled WGS sequence"/>
</dbReference>
<dbReference type="RefSeq" id="WP_184910463.1">
    <property type="nucleotide sequence ID" value="NZ_JACHJR010000001.1"/>
</dbReference>
<reference evidence="2 3" key="1">
    <citation type="submission" date="2020-08" db="EMBL/GenBank/DDBJ databases">
        <title>Sequencing the genomes of 1000 actinobacteria strains.</title>
        <authorList>
            <person name="Klenk H.-P."/>
        </authorList>
    </citation>
    <scope>NUCLEOTIDE SEQUENCE [LARGE SCALE GENOMIC DNA]</scope>
    <source>
        <strain evidence="2 3">DSM 44786</strain>
    </source>
</reference>
<keyword evidence="3" id="KW-1185">Reference proteome</keyword>
<accession>A0A7W7S5W2</accession>
<dbReference type="EMBL" id="JACHJR010000001">
    <property type="protein sequence ID" value="MBB4944479.1"/>
    <property type="molecule type" value="Genomic_DNA"/>
</dbReference>
<evidence type="ECO:0000313" key="2">
    <source>
        <dbReference type="EMBL" id="MBB4944479.1"/>
    </source>
</evidence>
<evidence type="ECO:0000313" key="3">
    <source>
        <dbReference type="Proteomes" id="UP000573327"/>
    </source>
</evidence>
<comment type="caution">
    <text evidence="2">The sequence shown here is derived from an EMBL/GenBank/DDBJ whole genome shotgun (WGS) entry which is preliminary data.</text>
</comment>
<organism evidence="2 3">
    <name type="scientific">Kitasatospora gansuensis</name>
    <dbReference type="NCBI Taxonomy" id="258050"/>
    <lineage>
        <taxon>Bacteria</taxon>
        <taxon>Bacillati</taxon>
        <taxon>Actinomycetota</taxon>
        <taxon>Actinomycetes</taxon>
        <taxon>Kitasatosporales</taxon>
        <taxon>Streptomycetaceae</taxon>
        <taxon>Kitasatospora</taxon>
    </lineage>
</organism>
<evidence type="ECO:0000256" key="1">
    <source>
        <dbReference type="SAM" id="MobiDB-lite"/>
    </source>
</evidence>
<proteinExistence type="predicted"/>
<gene>
    <name evidence="2" type="ORF">F4556_000014</name>
</gene>
<feature type="region of interest" description="Disordered" evidence="1">
    <location>
        <begin position="52"/>
        <end position="74"/>
    </location>
</feature>
<sequence>MNTTTLAVPITGGSRCPAFACRASITKPVSTSGTGSRIAAKRDVVLPLPELQDAARQAPGRDRAHEQQGGNRLS</sequence>
<name>A0A7W7S5W2_9ACTN</name>